<dbReference type="GO" id="GO:0012505">
    <property type="term" value="C:endomembrane system"/>
    <property type="evidence" value="ECO:0007669"/>
    <property type="project" value="UniProtKB-SubCell"/>
</dbReference>
<reference evidence="6" key="1">
    <citation type="submission" date="2011-01" db="EMBL/GenBank/DDBJ databases">
        <title>Complete sequence of chromosome of Thermovibrio ammonificans HB-1.</title>
        <authorList>
            <consortium name="US DOE Joint Genome Institute"/>
            <person name="Lucas S."/>
            <person name="Copeland A."/>
            <person name="Lapidus A."/>
            <person name="Cheng J.-F."/>
            <person name="Goodwin L."/>
            <person name="Pitluck S."/>
            <person name="Davenport K."/>
            <person name="Detter J.C."/>
            <person name="Han C."/>
            <person name="Tapia R."/>
            <person name="Land M."/>
            <person name="Hauser L."/>
            <person name="Kyrpides N."/>
            <person name="Ivanova N."/>
            <person name="Ovchinnikova G."/>
            <person name="Vetriani C."/>
            <person name="Woyke T."/>
        </authorList>
    </citation>
    <scope>NUCLEOTIDE SEQUENCE [LARGE SCALE GENOMIC DNA]</scope>
    <source>
        <strain evidence="6">HB-1</strain>
    </source>
</reference>
<dbReference type="eggNOG" id="COG3339">
    <property type="taxonomic scope" value="Bacteria"/>
</dbReference>
<dbReference type="Pfam" id="PF06803">
    <property type="entry name" value="DUF1232"/>
    <property type="match status" value="1"/>
</dbReference>
<evidence type="ECO:0000256" key="3">
    <source>
        <dbReference type="ARBA" id="ARBA00022989"/>
    </source>
</evidence>
<accession>E8T5T4</accession>
<dbReference type="HOGENOM" id="CLU_110199_1_0_0"/>
<evidence type="ECO:0000256" key="4">
    <source>
        <dbReference type="ARBA" id="ARBA00023136"/>
    </source>
</evidence>
<comment type="subcellular location">
    <subcellularLocation>
        <location evidence="1">Endomembrane system</location>
        <topology evidence="1">Multi-pass membrane protein</topology>
    </subcellularLocation>
</comment>
<dbReference type="InterPro" id="IPR010652">
    <property type="entry name" value="DUF1232"/>
</dbReference>
<protein>
    <recommendedName>
        <fullName evidence="5">DUF1232 domain-containing protein</fullName>
    </recommendedName>
</protein>
<dbReference type="OrthoDB" id="9800202at2"/>
<evidence type="ECO:0000313" key="7">
    <source>
        <dbReference type="Proteomes" id="UP000006362"/>
    </source>
</evidence>
<dbReference type="RefSeq" id="WP_013538445.1">
    <property type="nucleotide sequence ID" value="NC_014926.1"/>
</dbReference>
<dbReference type="AlphaFoldDB" id="E8T5T4"/>
<sequence>MKFDPEKAKKALEEGIKKAKLSDVKEAVEKQEEIVEKFKFFLSEYLTDAKEMLLMLKDYLSGEYTEVPWFTVAAITVALLYVLNPMDLIPDFIPVIGQIDDAMVMGLCLQMVRKDLEKYREWRRKRDEKDNRPHNEGGSA</sequence>
<dbReference type="Proteomes" id="UP000006362">
    <property type="component" value="Chromosome"/>
</dbReference>
<keyword evidence="3" id="KW-1133">Transmembrane helix</keyword>
<keyword evidence="7" id="KW-1185">Reference proteome</keyword>
<feature type="domain" description="DUF1232" evidence="5">
    <location>
        <begin position="72"/>
        <end position="106"/>
    </location>
</feature>
<evidence type="ECO:0000256" key="2">
    <source>
        <dbReference type="ARBA" id="ARBA00022692"/>
    </source>
</evidence>
<name>E8T5T4_THEA1</name>
<proteinExistence type="predicted"/>
<evidence type="ECO:0000256" key="1">
    <source>
        <dbReference type="ARBA" id="ARBA00004127"/>
    </source>
</evidence>
<evidence type="ECO:0000313" key="6">
    <source>
        <dbReference type="EMBL" id="ADU97660.1"/>
    </source>
</evidence>
<dbReference type="STRING" id="648996.Theam_1704"/>
<keyword evidence="4" id="KW-0472">Membrane</keyword>
<dbReference type="EMBL" id="CP002444">
    <property type="protein sequence ID" value="ADU97660.1"/>
    <property type="molecule type" value="Genomic_DNA"/>
</dbReference>
<organism evidence="6 7">
    <name type="scientific">Thermovibrio ammonificans (strain DSM 15698 / JCM 12110 / HB-1)</name>
    <dbReference type="NCBI Taxonomy" id="648996"/>
    <lineage>
        <taxon>Bacteria</taxon>
        <taxon>Pseudomonadati</taxon>
        <taxon>Aquificota</taxon>
        <taxon>Aquificia</taxon>
        <taxon>Desulfurobacteriales</taxon>
        <taxon>Desulfurobacteriaceae</taxon>
        <taxon>Thermovibrio</taxon>
    </lineage>
</organism>
<dbReference type="KEGG" id="tam:Theam_1704"/>
<evidence type="ECO:0000259" key="5">
    <source>
        <dbReference type="Pfam" id="PF06803"/>
    </source>
</evidence>
<keyword evidence="2" id="KW-0812">Transmembrane</keyword>
<gene>
    <name evidence="6" type="ordered locus">Theam_1704</name>
</gene>